<dbReference type="CDD" id="cd03467">
    <property type="entry name" value="Rieske"/>
    <property type="match status" value="1"/>
</dbReference>
<reference evidence="10" key="1">
    <citation type="submission" date="2016-08" db="EMBL/GenBank/DDBJ databases">
        <authorList>
            <person name="Seilhamer J.J."/>
        </authorList>
    </citation>
    <scope>NUCLEOTIDE SEQUENCE [LARGE SCALE GENOMIC DNA]</scope>
    <source>
        <strain evidence="10">UTMC102</strain>
    </source>
</reference>
<dbReference type="RefSeq" id="WP_077692633.1">
    <property type="nucleotide sequence ID" value="NZ_JACCHL010000001.1"/>
</dbReference>
<keyword evidence="7" id="KW-0812">Transmembrane</keyword>
<dbReference type="Pfam" id="PF09990">
    <property type="entry name" value="DUF2231"/>
    <property type="match status" value="1"/>
</dbReference>
<dbReference type="Gene3D" id="2.102.10.10">
    <property type="entry name" value="Rieske [2Fe-2S] iron-sulphur domain"/>
    <property type="match status" value="1"/>
</dbReference>
<accession>A0A7Y9XDX3</accession>
<keyword evidence="1" id="KW-0001">2Fe-2S</keyword>
<dbReference type="GO" id="GO:0016705">
    <property type="term" value="F:oxidoreductase activity, acting on paired donors, with incorporation or reduction of molecular oxygen"/>
    <property type="evidence" value="ECO:0007669"/>
    <property type="project" value="UniProtKB-ARBA"/>
</dbReference>
<keyword evidence="11" id="KW-1185">Reference proteome</keyword>
<keyword evidence="7" id="KW-1133">Transmembrane helix</keyword>
<dbReference type="EMBL" id="JACCHL010000001">
    <property type="protein sequence ID" value="NYH52783.1"/>
    <property type="molecule type" value="Genomic_DNA"/>
</dbReference>
<evidence type="ECO:0000313" key="10">
    <source>
        <dbReference type="EMBL" id="OOC56198.1"/>
    </source>
</evidence>
<keyword evidence="4" id="KW-0411">Iron-sulfur</keyword>
<accession>A0A1V3C6C4</accession>
<dbReference type="GO" id="GO:0051537">
    <property type="term" value="F:2 iron, 2 sulfur cluster binding"/>
    <property type="evidence" value="ECO:0007669"/>
    <property type="project" value="UniProtKB-KW"/>
</dbReference>
<evidence type="ECO:0000256" key="4">
    <source>
        <dbReference type="ARBA" id="ARBA00023014"/>
    </source>
</evidence>
<keyword evidence="7" id="KW-0472">Membrane</keyword>
<dbReference type="Pfam" id="PF00355">
    <property type="entry name" value="Rieske"/>
    <property type="match status" value="1"/>
</dbReference>
<dbReference type="Proteomes" id="UP000189004">
    <property type="component" value="Unassembled WGS sequence"/>
</dbReference>
<evidence type="ECO:0000256" key="3">
    <source>
        <dbReference type="ARBA" id="ARBA00023004"/>
    </source>
</evidence>
<evidence type="ECO:0000256" key="5">
    <source>
        <dbReference type="ARBA" id="ARBA00034078"/>
    </source>
</evidence>
<organism evidence="10 11">
    <name type="scientific">Nocardiopsis sinuspersici</name>
    <dbReference type="NCBI Taxonomy" id="501010"/>
    <lineage>
        <taxon>Bacteria</taxon>
        <taxon>Bacillati</taxon>
        <taxon>Actinomycetota</taxon>
        <taxon>Actinomycetes</taxon>
        <taxon>Streptosporangiales</taxon>
        <taxon>Nocardiopsidaceae</taxon>
        <taxon>Nocardiopsis</taxon>
    </lineage>
</organism>
<gene>
    <name evidence="9" type="ORF">HNR06_002372</name>
    <name evidence="10" type="ORF">NOSIN_22160</name>
</gene>
<dbReference type="PANTHER" id="PTHR21496:SF0">
    <property type="entry name" value="RIESKE DOMAIN-CONTAINING PROTEIN"/>
    <property type="match status" value="1"/>
</dbReference>
<dbReference type="PROSITE" id="PS51296">
    <property type="entry name" value="RIESKE"/>
    <property type="match status" value="1"/>
</dbReference>
<keyword evidence="2" id="KW-0479">Metal-binding</keyword>
<dbReference type="InterPro" id="IPR019251">
    <property type="entry name" value="DUF2231_TM"/>
</dbReference>
<dbReference type="SUPFAM" id="SSF50022">
    <property type="entry name" value="ISP domain"/>
    <property type="match status" value="1"/>
</dbReference>
<reference evidence="11" key="2">
    <citation type="submission" date="2016-08" db="EMBL/GenBank/DDBJ databases">
        <authorList>
            <person name="Tokovenko B."/>
            <person name="Kalinowski J."/>
        </authorList>
    </citation>
    <scope>NUCLEOTIDE SEQUENCE [LARGE SCALE GENOMIC DNA]</scope>
    <source>
        <strain evidence="11">UTMC102</strain>
    </source>
</reference>
<comment type="cofactor">
    <cofactor evidence="5">
        <name>[2Fe-2S] cluster</name>
        <dbReference type="ChEBI" id="CHEBI:190135"/>
    </cofactor>
</comment>
<dbReference type="GO" id="GO:0046872">
    <property type="term" value="F:metal ion binding"/>
    <property type="evidence" value="ECO:0007669"/>
    <property type="project" value="UniProtKB-KW"/>
</dbReference>
<dbReference type="AlphaFoldDB" id="A0A1V3C6C4"/>
<feature type="transmembrane region" description="Helical" evidence="7">
    <location>
        <begin position="141"/>
        <end position="163"/>
    </location>
</feature>
<comment type="caution">
    <text evidence="10">The sequence shown here is derived from an EMBL/GenBank/DDBJ whole genome shotgun (WGS) entry which is preliminary data.</text>
</comment>
<proteinExistence type="inferred from homology"/>
<evidence type="ECO:0000256" key="2">
    <source>
        <dbReference type="ARBA" id="ARBA00022723"/>
    </source>
</evidence>
<dbReference type="OrthoDB" id="9795104at2"/>
<protein>
    <submittedName>
        <fullName evidence="10">(2Fe-2S)-binding protein</fullName>
    </submittedName>
    <submittedName>
        <fullName evidence="9">Nitrite reductase/ring-hydroxylating ferredoxin subunit/uncharacterized membrane protein</fullName>
    </submittedName>
</protein>
<dbReference type="InterPro" id="IPR036922">
    <property type="entry name" value="Rieske_2Fe-2S_sf"/>
</dbReference>
<comment type="similarity">
    <text evidence="6">Belongs to the bacterial ring-hydroxylating dioxygenase ferredoxin component family.</text>
</comment>
<dbReference type="STRING" id="501010.NOSIN_22160"/>
<evidence type="ECO:0000256" key="7">
    <source>
        <dbReference type="SAM" id="Phobius"/>
    </source>
</evidence>
<evidence type="ECO:0000256" key="6">
    <source>
        <dbReference type="ARBA" id="ARBA00038001"/>
    </source>
</evidence>
<dbReference type="EMBL" id="MCOK01000001">
    <property type="protein sequence ID" value="OOC56198.1"/>
    <property type="molecule type" value="Genomic_DNA"/>
</dbReference>
<evidence type="ECO:0000313" key="11">
    <source>
        <dbReference type="Proteomes" id="UP000189004"/>
    </source>
</evidence>
<reference evidence="9 12" key="3">
    <citation type="submission" date="2020-07" db="EMBL/GenBank/DDBJ databases">
        <title>Sequencing the genomes of 1000 actinobacteria strains.</title>
        <authorList>
            <person name="Klenk H.-P."/>
        </authorList>
    </citation>
    <scope>NUCLEOTIDE SEQUENCE [LARGE SCALE GENOMIC DNA]</scope>
    <source>
        <strain evidence="9 12">DSM 45278</strain>
    </source>
</reference>
<evidence type="ECO:0000313" key="12">
    <source>
        <dbReference type="Proteomes" id="UP000584931"/>
    </source>
</evidence>
<dbReference type="InterPro" id="IPR017941">
    <property type="entry name" value="Rieske_2Fe-2S"/>
</dbReference>
<feature type="domain" description="Rieske" evidence="8">
    <location>
        <begin position="182"/>
        <end position="278"/>
    </location>
</feature>
<dbReference type="GO" id="GO:0004497">
    <property type="term" value="F:monooxygenase activity"/>
    <property type="evidence" value="ECO:0007669"/>
    <property type="project" value="UniProtKB-ARBA"/>
</dbReference>
<feature type="transmembrane region" description="Helical" evidence="7">
    <location>
        <begin position="109"/>
        <end position="129"/>
    </location>
</feature>
<evidence type="ECO:0000313" key="9">
    <source>
        <dbReference type="EMBL" id="NYH52783.1"/>
    </source>
</evidence>
<evidence type="ECO:0000256" key="1">
    <source>
        <dbReference type="ARBA" id="ARBA00022714"/>
    </source>
</evidence>
<dbReference type="PANTHER" id="PTHR21496">
    <property type="entry name" value="FERREDOXIN-RELATED"/>
    <property type="match status" value="1"/>
</dbReference>
<name>A0A1V3C6C4_9ACTN</name>
<dbReference type="Proteomes" id="UP000584931">
    <property type="component" value="Unassembled WGS sequence"/>
</dbReference>
<keyword evidence="3" id="KW-0408">Iron</keyword>
<sequence>MRFGEDIRAIERDERLDPAVSRLKRLAGFIPAGKVRDALHGVQLGHPTHPILVQLPIGTWMAAVLLDMLPGDHRRSAHALVNAGLLTTLPAVVSGLADWSQQHERQQRVGVVHAAANGVGTLLFGASSLARARGREGWGRFLALTGVGVVGLSGSLGGHMAYYRAAGANSADYLADLVPDGWHDLGPLDGFTDGGIDGRDVDGVPVVVARTGDSVSAVLGTCPHMGAPLAEGERVDGCVRCPWHGSEFRLDDGTVVHGPATASVETMDTSTVEGRVMVRLHAPE</sequence>
<evidence type="ECO:0000259" key="8">
    <source>
        <dbReference type="PROSITE" id="PS51296"/>
    </source>
</evidence>